<proteinExistence type="inferred from homology"/>
<dbReference type="Gene3D" id="3.30.110.40">
    <property type="entry name" value="TusA-like domain"/>
    <property type="match status" value="1"/>
</dbReference>
<evidence type="ECO:0000313" key="4">
    <source>
        <dbReference type="Proteomes" id="UP000094056"/>
    </source>
</evidence>
<dbReference type="PANTHER" id="PTHR33279">
    <property type="entry name" value="SULFUR CARRIER PROTEIN YEDF-RELATED"/>
    <property type="match status" value="1"/>
</dbReference>
<sequence length="70" mass="7791">MVSKDIKPDKILDLKGLVCPFPWVKSKKALAKMKTGEVLKVIVDHAPAARNIPHNFVDEGQKVISVDRIN</sequence>
<protein>
    <recommendedName>
        <fullName evidence="2">UPF0033 domain-containing protein</fullName>
    </recommendedName>
</protein>
<dbReference type="PROSITE" id="PS01148">
    <property type="entry name" value="UPF0033"/>
    <property type="match status" value="1"/>
</dbReference>
<dbReference type="InterPro" id="IPR001455">
    <property type="entry name" value="TusA-like"/>
</dbReference>
<dbReference type="AlphaFoldDB" id="A0A1E3X812"/>
<dbReference type="CDD" id="cd00291">
    <property type="entry name" value="SirA_YedF_YeeD"/>
    <property type="match status" value="1"/>
</dbReference>
<feature type="domain" description="UPF0033" evidence="2">
    <location>
        <begin position="12"/>
        <end position="36"/>
    </location>
</feature>
<name>A0A1E3X812_9BACT</name>
<dbReference type="EMBL" id="MAYW01000099">
    <property type="protein sequence ID" value="ODS31709.1"/>
    <property type="molecule type" value="Genomic_DNA"/>
</dbReference>
<gene>
    <name evidence="3" type="ORF">SCARUB_03172</name>
</gene>
<dbReference type="PANTHER" id="PTHR33279:SF6">
    <property type="entry name" value="SULFUR CARRIER PROTEIN YEDF-RELATED"/>
    <property type="match status" value="1"/>
</dbReference>
<dbReference type="SUPFAM" id="SSF64307">
    <property type="entry name" value="SirA-like"/>
    <property type="match status" value="1"/>
</dbReference>
<dbReference type="Proteomes" id="UP000094056">
    <property type="component" value="Unassembled WGS sequence"/>
</dbReference>
<accession>A0A1E3X812</accession>
<comment type="caution">
    <text evidence="3">The sequence shown here is derived from an EMBL/GenBank/DDBJ whole genome shotgun (WGS) entry which is preliminary data.</text>
</comment>
<reference evidence="3 4" key="1">
    <citation type="submission" date="2016-07" db="EMBL/GenBank/DDBJ databases">
        <title>Draft genome of Scalindua rubra, obtained from a brine-seawater interface in the Red Sea, sheds light on salt adaptation in anammox bacteria.</title>
        <authorList>
            <person name="Speth D.R."/>
            <person name="Lagkouvardos I."/>
            <person name="Wang Y."/>
            <person name="Qian P.-Y."/>
            <person name="Dutilh B.E."/>
            <person name="Jetten M.S."/>
        </authorList>
    </citation>
    <scope>NUCLEOTIDE SEQUENCE [LARGE SCALE GENOMIC DNA]</scope>
    <source>
        <strain evidence="3">BSI-1</strain>
    </source>
</reference>
<evidence type="ECO:0000259" key="2">
    <source>
        <dbReference type="PROSITE" id="PS01148"/>
    </source>
</evidence>
<evidence type="ECO:0000256" key="1">
    <source>
        <dbReference type="ARBA" id="ARBA00008984"/>
    </source>
</evidence>
<dbReference type="Pfam" id="PF01206">
    <property type="entry name" value="TusA"/>
    <property type="match status" value="1"/>
</dbReference>
<organism evidence="3 4">
    <name type="scientific">Candidatus Scalindua rubra</name>
    <dbReference type="NCBI Taxonomy" id="1872076"/>
    <lineage>
        <taxon>Bacteria</taxon>
        <taxon>Pseudomonadati</taxon>
        <taxon>Planctomycetota</taxon>
        <taxon>Candidatus Brocadiia</taxon>
        <taxon>Candidatus Brocadiales</taxon>
        <taxon>Candidatus Scalinduaceae</taxon>
        <taxon>Candidatus Scalindua</taxon>
    </lineage>
</organism>
<dbReference type="InterPro" id="IPR036868">
    <property type="entry name" value="TusA-like_sf"/>
</dbReference>
<evidence type="ECO:0000313" key="3">
    <source>
        <dbReference type="EMBL" id="ODS31709.1"/>
    </source>
</evidence>
<comment type="similarity">
    <text evidence="1">Belongs to the sulfur carrier protein TusA family.</text>
</comment>